<protein>
    <submittedName>
        <fullName evidence="4">Site-specific integrase</fullName>
    </submittedName>
</protein>
<dbReference type="Gene3D" id="1.10.443.10">
    <property type="entry name" value="Intergrase catalytic core"/>
    <property type="match status" value="1"/>
</dbReference>
<dbReference type="InterPro" id="IPR011010">
    <property type="entry name" value="DNA_brk_join_enz"/>
</dbReference>
<proteinExistence type="predicted"/>
<evidence type="ECO:0000256" key="1">
    <source>
        <dbReference type="ARBA" id="ARBA00023125"/>
    </source>
</evidence>
<dbReference type="GO" id="GO:0006310">
    <property type="term" value="P:DNA recombination"/>
    <property type="evidence" value="ECO:0007669"/>
    <property type="project" value="UniProtKB-KW"/>
</dbReference>
<evidence type="ECO:0000256" key="2">
    <source>
        <dbReference type="ARBA" id="ARBA00023172"/>
    </source>
</evidence>
<dbReference type="InterPro" id="IPR002104">
    <property type="entry name" value="Integrase_catalytic"/>
</dbReference>
<dbReference type="SUPFAM" id="SSF56349">
    <property type="entry name" value="DNA breaking-rejoining enzymes"/>
    <property type="match status" value="1"/>
</dbReference>
<dbReference type="InterPro" id="IPR010998">
    <property type="entry name" value="Integrase_recombinase_N"/>
</dbReference>
<dbReference type="AlphaFoldDB" id="A0AAW8NSR9"/>
<evidence type="ECO:0000259" key="3">
    <source>
        <dbReference type="PROSITE" id="PS51898"/>
    </source>
</evidence>
<reference evidence="4" key="2">
    <citation type="submission" date="2022-11" db="EMBL/GenBank/DDBJ databases">
        <title>Prophages regulate Shewanella fidelis motility and biofilm formation: implications for gut colonization dynamics in Ciona robusta.</title>
        <authorList>
            <person name="Natarajan O."/>
            <person name="Gibboney S.L."/>
            <person name="Young M.N."/>
            <person name="Lim S.J."/>
            <person name="Pluta N."/>
            <person name="Atkinson C.G.F."/>
            <person name="Leigh B.A."/>
            <person name="Liberti A."/>
            <person name="Kees E."/>
            <person name="Breitbart M."/>
            <person name="Gralnick J."/>
            <person name="Dishaw L.J."/>
        </authorList>
    </citation>
    <scope>NUCLEOTIDE SEQUENCE</scope>
    <source>
        <strain evidence="4">3313</strain>
    </source>
</reference>
<sequence>MVRFSSPAKQAAAVIKALQGGVLKSVSTASNYEKSLTQVAKYIQENKLGSLRQMTPETAKTYLEYRGQAVGQKTLDMERQALQCMMRHVTRQLNEDHKLPVIKSELEEALSSRAYPVHQVEIILKAQQPHNALATEISFAAGLRAHELFTLRPAKEQPADPRPKLTTKWQGIIGDRFTVTGKGGLTREVVLPWHLTERLEALKLDHPSQKIDRGIYYTQYYAIGGGKNWSSSFSEASKRHLGWSSGAHGLRHSYAQSRMEKLQSLGLSRALALETVSQEMGHFRPDITEVYLR</sequence>
<dbReference type="GO" id="GO:0003677">
    <property type="term" value="F:DNA binding"/>
    <property type="evidence" value="ECO:0007669"/>
    <property type="project" value="UniProtKB-KW"/>
</dbReference>
<name>A0AAW8NSR9_9GAMM</name>
<dbReference type="InterPro" id="IPR013762">
    <property type="entry name" value="Integrase-like_cat_sf"/>
</dbReference>
<accession>A0AAW8NSR9</accession>
<dbReference type="EMBL" id="JAPMLD010000021">
    <property type="protein sequence ID" value="MDW4826591.1"/>
    <property type="molecule type" value="Genomic_DNA"/>
</dbReference>
<dbReference type="Gene3D" id="1.10.150.130">
    <property type="match status" value="1"/>
</dbReference>
<evidence type="ECO:0000313" key="7">
    <source>
        <dbReference type="Proteomes" id="UP001271263"/>
    </source>
</evidence>
<keyword evidence="1" id="KW-0238">DNA-binding</keyword>
<evidence type="ECO:0000313" key="6">
    <source>
        <dbReference type="Proteomes" id="UP001259340"/>
    </source>
</evidence>
<keyword evidence="2" id="KW-0233">DNA recombination</keyword>
<dbReference type="EMBL" id="JAPMLE010000003">
    <property type="protein sequence ID" value="MDR8526214.1"/>
    <property type="molecule type" value="Genomic_DNA"/>
</dbReference>
<keyword evidence="7" id="KW-1185">Reference proteome</keyword>
<feature type="domain" description="Tyr recombinase" evidence="3">
    <location>
        <begin position="105"/>
        <end position="293"/>
    </location>
</feature>
<gene>
    <name evidence="4" type="ORF">OS133_21660</name>
    <name evidence="5" type="ORF">OS134_21215</name>
</gene>
<organism evidence="4 6">
    <name type="scientific">Shewanella fidelis</name>
    <dbReference type="NCBI Taxonomy" id="173509"/>
    <lineage>
        <taxon>Bacteria</taxon>
        <taxon>Pseudomonadati</taxon>
        <taxon>Pseudomonadota</taxon>
        <taxon>Gammaproteobacteria</taxon>
        <taxon>Alteromonadales</taxon>
        <taxon>Shewanellaceae</taxon>
        <taxon>Shewanella</taxon>
    </lineage>
</organism>
<dbReference type="Proteomes" id="UP001259340">
    <property type="component" value="Unassembled WGS sequence"/>
</dbReference>
<dbReference type="Proteomes" id="UP001271263">
    <property type="component" value="Unassembled WGS sequence"/>
</dbReference>
<comment type="caution">
    <text evidence="4">The sequence shown here is derived from an EMBL/GenBank/DDBJ whole genome shotgun (WGS) entry which is preliminary data.</text>
</comment>
<evidence type="ECO:0000313" key="4">
    <source>
        <dbReference type="EMBL" id="MDR8526214.1"/>
    </source>
</evidence>
<dbReference type="GO" id="GO:0015074">
    <property type="term" value="P:DNA integration"/>
    <property type="evidence" value="ECO:0007669"/>
    <property type="project" value="InterPro"/>
</dbReference>
<dbReference type="PROSITE" id="PS51898">
    <property type="entry name" value="TYR_RECOMBINASE"/>
    <property type="match status" value="1"/>
</dbReference>
<evidence type="ECO:0000313" key="5">
    <source>
        <dbReference type="EMBL" id="MDW4826591.1"/>
    </source>
</evidence>
<reference evidence="5 7" key="1">
    <citation type="journal article" date="2022" name="bioRxiv">
        <title>Prophages regulate Shewanella fidelis 3313 motility and biofilm formation: implications for gut colonization dynamics in Ciona robusta.</title>
        <authorList>
            <person name="Natarajan O."/>
            <person name="Gibboney S.L."/>
            <person name="Young M.N."/>
            <person name="Lim S.J."/>
            <person name="Pluta N."/>
            <person name="Atkinson C.G."/>
            <person name="Leigh B.A."/>
            <person name="Liberti A."/>
            <person name="Kees E.D."/>
            <person name="Breitbart M."/>
            <person name="Gralnick J.A."/>
            <person name="Dishaw L.J."/>
        </authorList>
    </citation>
    <scope>NUCLEOTIDE SEQUENCE [LARGE SCALE GENOMIC DNA]</scope>
    <source>
        <strain evidence="5 7">JG4066</strain>
    </source>
</reference>